<dbReference type="AlphaFoldDB" id="A0A5C4LAL2"/>
<sequence length="127" mass="14153">MDDLVDGIRQAWERGPTPDLKDAIDRVDHVLEFGQRFVLTPGVVRLANDLAAGCRDPHGQLAHVRVPGVATWIEWHGAVPWSTREARRAVYVVSLDPTRPITGDAMWMHPTPSGAYVSRNWVFSEGT</sequence>
<dbReference type="RefSeq" id="WP_139038703.1">
    <property type="nucleotide sequence ID" value="NZ_VDDA01000017.1"/>
</dbReference>
<evidence type="ECO:0000313" key="1">
    <source>
        <dbReference type="EMBL" id="TNC09331.1"/>
    </source>
</evidence>
<name>A0A5C4LAL2_9HYPH</name>
<organism evidence="1 2">
    <name type="scientific">Methylobacterium terricola</name>
    <dbReference type="NCBI Taxonomy" id="2583531"/>
    <lineage>
        <taxon>Bacteria</taxon>
        <taxon>Pseudomonadati</taxon>
        <taxon>Pseudomonadota</taxon>
        <taxon>Alphaproteobacteria</taxon>
        <taxon>Hyphomicrobiales</taxon>
        <taxon>Methylobacteriaceae</taxon>
        <taxon>Methylobacterium</taxon>
    </lineage>
</organism>
<accession>A0A5C4LAL2</accession>
<reference evidence="1 2" key="1">
    <citation type="submission" date="2019-06" db="EMBL/GenBank/DDBJ databases">
        <title>Genome of Methylobacterium sp. 17Sr1-39.</title>
        <authorList>
            <person name="Seo T."/>
        </authorList>
    </citation>
    <scope>NUCLEOTIDE SEQUENCE [LARGE SCALE GENOMIC DNA]</scope>
    <source>
        <strain evidence="1 2">17Sr1-39</strain>
    </source>
</reference>
<evidence type="ECO:0000313" key="2">
    <source>
        <dbReference type="Proteomes" id="UP000305267"/>
    </source>
</evidence>
<gene>
    <name evidence="1" type="ORF">FF100_26145</name>
</gene>
<dbReference type="EMBL" id="VDDA01000017">
    <property type="protein sequence ID" value="TNC09331.1"/>
    <property type="molecule type" value="Genomic_DNA"/>
</dbReference>
<proteinExistence type="predicted"/>
<keyword evidence="2" id="KW-1185">Reference proteome</keyword>
<dbReference type="Proteomes" id="UP000305267">
    <property type="component" value="Unassembled WGS sequence"/>
</dbReference>
<protein>
    <submittedName>
        <fullName evidence="1">Uncharacterized protein</fullName>
    </submittedName>
</protein>
<comment type="caution">
    <text evidence="1">The sequence shown here is derived from an EMBL/GenBank/DDBJ whole genome shotgun (WGS) entry which is preliminary data.</text>
</comment>